<gene>
    <name evidence="1" type="ORF">BV22DRAFT_1179899</name>
</gene>
<comment type="caution">
    <text evidence="1">The sequence shown here is derived from an EMBL/GenBank/DDBJ whole genome shotgun (WGS) entry which is preliminary data.</text>
</comment>
<sequence>MLSTKQLLVQLHASLAGSKFGSSHSRKGETDALKFLQIIQDVWISSTSEFGTIRSYSMVIFVKELSESLSSFDHLPAGTHFKPAREPVSISDSIQRSSGLTLSLNFDVSSNTTIRDFEVWRFYASNVGRISPPFCQSPYSIGMTLFNSEGRIWSEIFDVPPSYPTKEKSLTSNSNYNQRNMSGEPVEICLPERSRGFVACIVNASFKQQAYIDVRDTNGNRIASAIFQGQGSREHMRYMPPDYSKGPRMYWSFGPYKHAAIVYVTIRHDNGSGWFEDSKMVGPLSVTKQPEPDYPMGFIQSTVISEDSKDGDHDDCTIQVLQYKQDITIG</sequence>
<dbReference type="Proteomes" id="UP000790709">
    <property type="component" value="Unassembled WGS sequence"/>
</dbReference>
<accession>A0ACB8B4Y1</accession>
<name>A0ACB8B4Y1_9AGAM</name>
<reference evidence="1" key="1">
    <citation type="journal article" date="2021" name="New Phytol.">
        <title>Evolutionary innovations through gain and loss of genes in the ectomycorrhizal Boletales.</title>
        <authorList>
            <person name="Wu G."/>
            <person name="Miyauchi S."/>
            <person name="Morin E."/>
            <person name="Kuo A."/>
            <person name="Drula E."/>
            <person name="Varga T."/>
            <person name="Kohler A."/>
            <person name="Feng B."/>
            <person name="Cao Y."/>
            <person name="Lipzen A."/>
            <person name="Daum C."/>
            <person name="Hundley H."/>
            <person name="Pangilinan J."/>
            <person name="Johnson J."/>
            <person name="Barry K."/>
            <person name="LaButti K."/>
            <person name="Ng V."/>
            <person name="Ahrendt S."/>
            <person name="Min B."/>
            <person name="Choi I.G."/>
            <person name="Park H."/>
            <person name="Plett J.M."/>
            <person name="Magnuson J."/>
            <person name="Spatafora J.W."/>
            <person name="Nagy L.G."/>
            <person name="Henrissat B."/>
            <person name="Grigoriev I.V."/>
            <person name="Yang Z.L."/>
            <person name="Xu J."/>
            <person name="Martin F.M."/>
        </authorList>
    </citation>
    <scope>NUCLEOTIDE SEQUENCE</scope>
    <source>
        <strain evidence="1">KUC20120723A-06</strain>
    </source>
</reference>
<keyword evidence="2" id="KW-1185">Reference proteome</keyword>
<dbReference type="EMBL" id="MU266557">
    <property type="protein sequence ID" value="KAH7920820.1"/>
    <property type="molecule type" value="Genomic_DNA"/>
</dbReference>
<evidence type="ECO:0000313" key="1">
    <source>
        <dbReference type="EMBL" id="KAH7920820.1"/>
    </source>
</evidence>
<evidence type="ECO:0000313" key="2">
    <source>
        <dbReference type="Proteomes" id="UP000790709"/>
    </source>
</evidence>
<organism evidence="1 2">
    <name type="scientific">Leucogyrophana mollusca</name>
    <dbReference type="NCBI Taxonomy" id="85980"/>
    <lineage>
        <taxon>Eukaryota</taxon>
        <taxon>Fungi</taxon>
        <taxon>Dikarya</taxon>
        <taxon>Basidiomycota</taxon>
        <taxon>Agaricomycotina</taxon>
        <taxon>Agaricomycetes</taxon>
        <taxon>Agaricomycetidae</taxon>
        <taxon>Boletales</taxon>
        <taxon>Boletales incertae sedis</taxon>
        <taxon>Leucogyrophana</taxon>
    </lineage>
</organism>
<protein>
    <submittedName>
        <fullName evidence="1">Uncharacterized protein</fullName>
    </submittedName>
</protein>
<proteinExistence type="predicted"/>